<gene>
    <name evidence="1" type="ORF">NDU88_005986</name>
</gene>
<sequence>MSSIQPSPFFLAEPGEPPIQWELWIYLFEAYVDVLEDQDCTPDRHLALLKHRLGAVGLREFKNLPPIDNVGNVDVYQLAKEKLHERYGGKINVVLERYNFYSRIQHDDETIDQFVAALRGLAVTCNFEQISYDQVLQDQILMKTKSRKIQEKLWSCGSELTLKGAIDVARTMEVSEKYIRTVRKNTSDLDPEFNAVSAVTKESKGMEKKSEWKKNNTKNCYRCFSTTTSIDNQLTAPARLRWREANLNSSPVSHSRRQRRACDAASSACPAFSTPRAQRVPVNGILPRARVHLKSGVIGGQAGDGRPLRRRSCLRAAPAALITSPRYLSHSAKVTDRSGAGPVCLERR</sequence>
<dbReference type="AlphaFoldDB" id="A0AAV7N0Z5"/>
<dbReference type="PANTHER" id="PTHR33198:SF20">
    <property type="entry name" value="RETROTRANSPOSON GAG DOMAIN-CONTAINING PROTEIN"/>
    <property type="match status" value="1"/>
</dbReference>
<protein>
    <submittedName>
        <fullName evidence="1">Uncharacterized protein</fullName>
    </submittedName>
</protein>
<evidence type="ECO:0000313" key="2">
    <source>
        <dbReference type="Proteomes" id="UP001066276"/>
    </source>
</evidence>
<proteinExistence type="predicted"/>
<accession>A0AAV7N0Z5</accession>
<name>A0AAV7N0Z5_PLEWA</name>
<evidence type="ECO:0000313" key="1">
    <source>
        <dbReference type="EMBL" id="KAJ1108610.1"/>
    </source>
</evidence>
<dbReference type="Proteomes" id="UP001066276">
    <property type="component" value="Chromosome 9"/>
</dbReference>
<dbReference type="PANTHER" id="PTHR33198">
    <property type="entry name" value="ANK_REP_REGION DOMAIN-CONTAINING PROTEIN-RELATED"/>
    <property type="match status" value="1"/>
</dbReference>
<reference evidence="1" key="1">
    <citation type="journal article" date="2022" name="bioRxiv">
        <title>Sequencing and chromosome-scale assembly of the giantPleurodeles waltlgenome.</title>
        <authorList>
            <person name="Brown T."/>
            <person name="Elewa A."/>
            <person name="Iarovenko S."/>
            <person name="Subramanian E."/>
            <person name="Araus A.J."/>
            <person name="Petzold A."/>
            <person name="Susuki M."/>
            <person name="Suzuki K.-i.T."/>
            <person name="Hayashi T."/>
            <person name="Toyoda A."/>
            <person name="Oliveira C."/>
            <person name="Osipova E."/>
            <person name="Leigh N.D."/>
            <person name="Simon A."/>
            <person name="Yun M.H."/>
        </authorList>
    </citation>
    <scope>NUCLEOTIDE SEQUENCE</scope>
    <source>
        <strain evidence="1">20211129_DDA</strain>
        <tissue evidence="1">Liver</tissue>
    </source>
</reference>
<organism evidence="1 2">
    <name type="scientific">Pleurodeles waltl</name>
    <name type="common">Iberian ribbed newt</name>
    <dbReference type="NCBI Taxonomy" id="8319"/>
    <lineage>
        <taxon>Eukaryota</taxon>
        <taxon>Metazoa</taxon>
        <taxon>Chordata</taxon>
        <taxon>Craniata</taxon>
        <taxon>Vertebrata</taxon>
        <taxon>Euteleostomi</taxon>
        <taxon>Amphibia</taxon>
        <taxon>Batrachia</taxon>
        <taxon>Caudata</taxon>
        <taxon>Salamandroidea</taxon>
        <taxon>Salamandridae</taxon>
        <taxon>Pleurodelinae</taxon>
        <taxon>Pleurodeles</taxon>
    </lineage>
</organism>
<keyword evidence="2" id="KW-1185">Reference proteome</keyword>
<comment type="caution">
    <text evidence="1">The sequence shown here is derived from an EMBL/GenBank/DDBJ whole genome shotgun (WGS) entry which is preliminary data.</text>
</comment>
<dbReference type="EMBL" id="JANPWB010000013">
    <property type="protein sequence ID" value="KAJ1108610.1"/>
    <property type="molecule type" value="Genomic_DNA"/>
</dbReference>